<name>A0A3P7NUM6_DIBLA</name>
<sequence length="73" mass="8534">MDLPKSDEANEYIAAQGPLPNTCIDFWQMCWEQNTRVIVMLTSVTEHGRDREILTSPPSMKLIHYLIKRQPKF</sequence>
<dbReference type="PANTHER" id="PTHR45706:SF4">
    <property type="entry name" value="TYROSINE-PROTEIN PHOSPHATASE"/>
    <property type="match status" value="1"/>
</dbReference>
<accession>A0A3P7NUM6</accession>
<dbReference type="InterPro" id="IPR029021">
    <property type="entry name" value="Prot-tyrosine_phosphatase-like"/>
</dbReference>
<dbReference type="PANTHER" id="PTHR45706">
    <property type="entry name" value="TYROSINE-PROTEIN PHOSPHATASE"/>
    <property type="match status" value="1"/>
</dbReference>
<proteinExistence type="predicted"/>
<evidence type="ECO:0000313" key="3">
    <source>
        <dbReference type="Proteomes" id="UP000281553"/>
    </source>
</evidence>
<dbReference type="AlphaFoldDB" id="A0A3P7NUM6"/>
<dbReference type="Pfam" id="PF00102">
    <property type="entry name" value="Y_phosphatase"/>
    <property type="match status" value="1"/>
</dbReference>
<dbReference type="GO" id="GO:0004725">
    <property type="term" value="F:protein tyrosine phosphatase activity"/>
    <property type="evidence" value="ECO:0007669"/>
    <property type="project" value="InterPro"/>
</dbReference>
<dbReference type="Gene3D" id="3.90.190.10">
    <property type="entry name" value="Protein tyrosine phosphatase superfamily"/>
    <property type="match status" value="1"/>
</dbReference>
<dbReference type="Proteomes" id="UP000281553">
    <property type="component" value="Unassembled WGS sequence"/>
</dbReference>
<gene>
    <name evidence="2" type="ORF">DILT_LOCUS5037</name>
</gene>
<feature type="domain" description="Tyrosine-protein phosphatase" evidence="1">
    <location>
        <begin position="1"/>
        <end position="46"/>
    </location>
</feature>
<organism evidence="2 3">
    <name type="scientific">Dibothriocephalus latus</name>
    <name type="common">Fish tapeworm</name>
    <name type="synonym">Diphyllobothrium latum</name>
    <dbReference type="NCBI Taxonomy" id="60516"/>
    <lineage>
        <taxon>Eukaryota</taxon>
        <taxon>Metazoa</taxon>
        <taxon>Spiralia</taxon>
        <taxon>Lophotrochozoa</taxon>
        <taxon>Platyhelminthes</taxon>
        <taxon>Cestoda</taxon>
        <taxon>Eucestoda</taxon>
        <taxon>Diphyllobothriidea</taxon>
        <taxon>Diphyllobothriidae</taxon>
        <taxon>Dibothriocephalus</taxon>
    </lineage>
</organism>
<reference evidence="2 3" key="1">
    <citation type="submission" date="2018-11" db="EMBL/GenBank/DDBJ databases">
        <authorList>
            <consortium name="Pathogen Informatics"/>
        </authorList>
    </citation>
    <scope>NUCLEOTIDE SEQUENCE [LARGE SCALE GENOMIC DNA]</scope>
</reference>
<dbReference type="EMBL" id="UYRU01046605">
    <property type="protein sequence ID" value="VDN09206.1"/>
    <property type="molecule type" value="Genomic_DNA"/>
</dbReference>
<protein>
    <recommendedName>
        <fullName evidence="1">Tyrosine-protein phosphatase domain-containing protein</fullName>
    </recommendedName>
</protein>
<dbReference type="OrthoDB" id="9880441at2759"/>
<dbReference type="PROSITE" id="PS50055">
    <property type="entry name" value="TYR_PHOSPHATASE_PTP"/>
    <property type="match status" value="1"/>
</dbReference>
<keyword evidence="3" id="KW-1185">Reference proteome</keyword>
<evidence type="ECO:0000259" key="1">
    <source>
        <dbReference type="PROSITE" id="PS50055"/>
    </source>
</evidence>
<evidence type="ECO:0000313" key="2">
    <source>
        <dbReference type="EMBL" id="VDN09206.1"/>
    </source>
</evidence>
<dbReference type="InterPro" id="IPR000242">
    <property type="entry name" value="PTP_cat"/>
</dbReference>
<dbReference type="SUPFAM" id="SSF52799">
    <property type="entry name" value="(Phosphotyrosine protein) phosphatases II"/>
    <property type="match status" value="1"/>
</dbReference>